<comment type="caution">
    <text evidence="2">The sequence shown here is derived from an EMBL/GenBank/DDBJ whole genome shotgun (WGS) entry which is preliminary data.</text>
</comment>
<dbReference type="InterPro" id="IPR051200">
    <property type="entry name" value="Host-pathogen_enzymatic-act"/>
</dbReference>
<name>A0ABV6B7J9_9DEIO</name>
<evidence type="ECO:0000313" key="2">
    <source>
        <dbReference type="EMBL" id="MFB9994871.1"/>
    </source>
</evidence>
<dbReference type="InterPro" id="IPR001680">
    <property type="entry name" value="WD40_rpt"/>
</dbReference>
<dbReference type="PANTHER" id="PTHR47197:SF3">
    <property type="entry name" value="DIHYDRO-HEME D1 DEHYDROGENASE"/>
    <property type="match status" value="1"/>
</dbReference>
<dbReference type="PANTHER" id="PTHR47197">
    <property type="entry name" value="PROTEIN NIRF"/>
    <property type="match status" value="1"/>
</dbReference>
<dbReference type="Gene3D" id="2.130.10.10">
    <property type="entry name" value="YVTN repeat-like/Quinoprotein amine dehydrogenase"/>
    <property type="match status" value="2"/>
</dbReference>
<accession>A0ABV6B7J9</accession>
<feature type="region of interest" description="Disordered" evidence="1">
    <location>
        <begin position="1"/>
        <end position="20"/>
    </location>
</feature>
<protein>
    <submittedName>
        <fullName evidence="2">WD40 repeat domain-containing protein</fullName>
    </submittedName>
</protein>
<dbReference type="SUPFAM" id="SSF63829">
    <property type="entry name" value="Calcium-dependent phosphotriesterase"/>
    <property type="match status" value="1"/>
</dbReference>
<reference evidence="2 3" key="1">
    <citation type="submission" date="2024-09" db="EMBL/GenBank/DDBJ databases">
        <authorList>
            <person name="Sun Q."/>
            <person name="Mori K."/>
        </authorList>
    </citation>
    <scope>NUCLEOTIDE SEQUENCE [LARGE SCALE GENOMIC DNA]</scope>
    <source>
        <strain evidence="2 3">JCM 13503</strain>
    </source>
</reference>
<dbReference type="RefSeq" id="WP_380016246.1">
    <property type="nucleotide sequence ID" value="NZ_JBHLYR010000067.1"/>
</dbReference>
<dbReference type="SUPFAM" id="SSF69322">
    <property type="entry name" value="Tricorn protease domain 2"/>
    <property type="match status" value="1"/>
</dbReference>
<keyword evidence="3" id="KW-1185">Reference proteome</keyword>
<evidence type="ECO:0000313" key="3">
    <source>
        <dbReference type="Proteomes" id="UP001589733"/>
    </source>
</evidence>
<dbReference type="InterPro" id="IPR015943">
    <property type="entry name" value="WD40/YVTN_repeat-like_dom_sf"/>
</dbReference>
<proteinExistence type="predicted"/>
<evidence type="ECO:0000256" key="1">
    <source>
        <dbReference type="SAM" id="MobiDB-lite"/>
    </source>
</evidence>
<sequence>MNHPLLPALPVTSSSRHNRRSGLLGRAQGNLAVLGAALLLGLAGQAAAVTLVQSATYTVTGASVKDVAWFPEGKRAVVAADSTVLLLDSQGKVQRQWLAFDRPVTDVAVSPDGLYVAARTRAQVAVWRVSDGRELQRKSLKGGRDLGFTGTGEVLLLDTALNALNIQTGRQRLILDQEQAPAELYVSANGTRAVLIWEASAQLVTTAAPSKPLVERELDESESVRQVEFSPDGKTAVILTDVSFVITEGADPVELPEDVDKYGAIALLDNENVSYFDGESVQKYSLTSGEAVGEKVSAELGGTPRAGGQNLLISFGDSEKVQILDAETFAVKASFTPLSGNVTVGGFLPTGQVLAGIGEAREFGVTGAKTVPNLPKAVRILKMAGGNLWASNAESVGIIKNGRYTKLVDLPEDRGGRALELNAAGTFAVATSYEGLSVVSLATGKITKALSAEQLKMEDVHEAIPTPDGKALILIPHTGDVVRYELSTGKQTLAYAVAKGDEPLRLAMSAGGTLVVTLTNDTEDRIALIKPGSTKAFKTVPVPGYIEAVALSPDGKTLAVSLSSAPQGVLLIDVATGNIVARGPHLALGTPVVAWSANGKQLLIGAGVYGREGSVNVLDVR</sequence>
<dbReference type="EMBL" id="JBHLYR010000067">
    <property type="protein sequence ID" value="MFB9994871.1"/>
    <property type="molecule type" value="Genomic_DNA"/>
</dbReference>
<organism evidence="2 3">
    <name type="scientific">Deinococcus oregonensis</name>
    <dbReference type="NCBI Taxonomy" id="1805970"/>
    <lineage>
        <taxon>Bacteria</taxon>
        <taxon>Thermotogati</taxon>
        <taxon>Deinococcota</taxon>
        <taxon>Deinococci</taxon>
        <taxon>Deinococcales</taxon>
        <taxon>Deinococcaceae</taxon>
        <taxon>Deinococcus</taxon>
    </lineage>
</organism>
<gene>
    <name evidence="2" type="ORF">ACFFLM_23255</name>
</gene>
<dbReference type="SMART" id="SM00320">
    <property type="entry name" value="WD40"/>
    <property type="match status" value="2"/>
</dbReference>
<dbReference type="Proteomes" id="UP001589733">
    <property type="component" value="Unassembled WGS sequence"/>
</dbReference>